<keyword evidence="4" id="KW-0443">Lipid metabolism</keyword>
<name>A0A9P7Z464_9HELO</name>
<evidence type="ECO:0000313" key="7">
    <source>
        <dbReference type="EMBL" id="KAG9244832.1"/>
    </source>
</evidence>
<evidence type="ECO:0000256" key="3">
    <source>
        <dbReference type="PIRSR" id="PIRSR606823-2"/>
    </source>
</evidence>
<sequence length="490" mass="51900">MAFSLDTCYRRLHTWSLFYKMGNYEIFPPVTTKMEPRTDTASGDTAVLNGALEGVAALGSGYAMYTSSNIALTDTHSYSGPGAFKPASKDTGSYQAIVTGVVLSIQRAHESLALGTLSFAETNINDVNINRSGFAYLANPAAKRAQYEYDTDKAITMLRFKRNSDGLNLGVLAWHSIYGRNMLNNNTHVSDDNKGVAYYLFERSQAAVNSNFVAAISQFSVGGTSTNVLGAYCDDGSGHMCKLSDSICGETSYTAGTSQTCFPLANGTVVQTCSAALDYSFAGGTTDGPGFADFTQNDPNTNAQNPFWALVSGVLSVPTAQQVACQSPEPILLSVGTVNNPSAWSPDIIDVQRLRVGQFIIIVSLSEATTTIAAAAIANKITTTTPKVVLVGPANTYAHYVATHGYELHAYIHLSVSNIGFLVASNTSVATTGPLPPYNRDNSISINTGVAWDNPPSGHSMGDVLTQPAASYKIGANHATIYVSKAPSLS</sequence>
<feature type="binding site" evidence="3">
    <location>
        <position position="400"/>
    </location>
    <ligand>
        <name>Zn(2+)</name>
        <dbReference type="ChEBI" id="CHEBI:29105"/>
    </ligand>
</feature>
<dbReference type="EMBL" id="MU253881">
    <property type="protein sequence ID" value="KAG9244832.1"/>
    <property type="molecule type" value="Genomic_DNA"/>
</dbReference>
<comment type="catalytic activity">
    <reaction evidence="4">
        <text>an N-acylsphing-4-enine + H2O = sphing-4-enine + a fatty acid</text>
        <dbReference type="Rhea" id="RHEA:20856"/>
        <dbReference type="ChEBI" id="CHEBI:15377"/>
        <dbReference type="ChEBI" id="CHEBI:28868"/>
        <dbReference type="ChEBI" id="CHEBI:52639"/>
        <dbReference type="ChEBI" id="CHEBI:57756"/>
        <dbReference type="EC" id="3.5.1.23"/>
    </reaction>
</comment>
<evidence type="ECO:0000256" key="2">
    <source>
        <dbReference type="PIRSR" id="PIRSR606823-1"/>
    </source>
</evidence>
<dbReference type="GO" id="GO:0046512">
    <property type="term" value="P:sphingosine biosynthetic process"/>
    <property type="evidence" value="ECO:0007669"/>
    <property type="project" value="TreeGrafter"/>
</dbReference>
<dbReference type="GO" id="GO:0017040">
    <property type="term" value="F:N-acylsphingosine amidohydrolase activity"/>
    <property type="evidence" value="ECO:0007669"/>
    <property type="project" value="UniProtKB-UniRule"/>
</dbReference>
<dbReference type="GO" id="GO:0016020">
    <property type="term" value="C:membrane"/>
    <property type="evidence" value="ECO:0007669"/>
    <property type="project" value="GOC"/>
</dbReference>
<evidence type="ECO:0000259" key="5">
    <source>
        <dbReference type="Pfam" id="PF04734"/>
    </source>
</evidence>
<comment type="cofactor">
    <cofactor evidence="3">
        <name>Zn(2+)</name>
        <dbReference type="ChEBI" id="CHEBI:29105"/>
    </cofactor>
    <text evidence="3">Binds 1 zinc ion per subunit.</text>
</comment>
<dbReference type="PANTHER" id="PTHR12670">
    <property type="entry name" value="CERAMIDASE"/>
    <property type="match status" value="1"/>
</dbReference>
<dbReference type="GO" id="GO:0046872">
    <property type="term" value="F:metal ion binding"/>
    <property type="evidence" value="ECO:0007669"/>
    <property type="project" value="UniProtKB-KW"/>
</dbReference>
<evidence type="ECO:0000313" key="8">
    <source>
        <dbReference type="Proteomes" id="UP000887226"/>
    </source>
</evidence>
<keyword evidence="4" id="KW-0746">Sphingolipid metabolism</keyword>
<feature type="domain" description="Neutral/alkaline non-lysosomal ceramidase C-terminal" evidence="6">
    <location>
        <begin position="421"/>
        <end position="487"/>
    </location>
</feature>
<comment type="caution">
    <text evidence="7">The sequence shown here is derived from an EMBL/GenBank/DDBJ whole genome shotgun (WGS) entry which is preliminary data.</text>
</comment>
<proteinExistence type="inferred from homology"/>
<keyword evidence="3" id="KW-0479">Metal-binding</keyword>
<dbReference type="GO" id="GO:0046514">
    <property type="term" value="P:ceramide catabolic process"/>
    <property type="evidence" value="ECO:0007669"/>
    <property type="project" value="InterPro"/>
</dbReference>
<accession>A0A9P7Z464</accession>
<reference evidence="7" key="1">
    <citation type="journal article" date="2021" name="IMA Fungus">
        <title>Genomic characterization of three marine fungi, including Emericellopsis atlantica sp. nov. with signatures of a generalist lifestyle and marine biomass degradation.</title>
        <authorList>
            <person name="Hagestad O.C."/>
            <person name="Hou L."/>
            <person name="Andersen J.H."/>
            <person name="Hansen E.H."/>
            <person name="Altermark B."/>
            <person name="Li C."/>
            <person name="Kuhnert E."/>
            <person name="Cox R.J."/>
            <person name="Crous P.W."/>
            <person name="Spatafora J.W."/>
            <person name="Lail K."/>
            <person name="Amirebrahimi M."/>
            <person name="Lipzen A."/>
            <person name="Pangilinan J."/>
            <person name="Andreopoulos W."/>
            <person name="Hayes R.D."/>
            <person name="Ng V."/>
            <person name="Grigoriev I.V."/>
            <person name="Jackson S.A."/>
            <person name="Sutton T.D.S."/>
            <person name="Dobson A.D.W."/>
            <person name="Rama T."/>
        </authorList>
    </citation>
    <scope>NUCLEOTIDE SEQUENCE</scope>
    <source>
        <strain evidence="7">TRa3180A</strain>
    </source>
</reference>
<evidence type="ECO:0000256" key="4">
    <source>
        <dbReference type="RuleBase" id="RU366019"/>
    </source>
</evidence>
<feature type="active site" description="Nucleophile" evidence="2">
    <location>
        <position position="225"/>
    </location>
</feature>
<feature type="domain" description="Neutral/alkaline non-lysosomal ceramidase N-terminal" evidence="5">
    <location>
        <begin position="259"/>
        <end position="404"/>
    </location>
</feature>
<dbReference type="GO" id="GO:0005576">
    <property type="term" value="C:extracellular region"/>
    <property type="evidence" value="ECO:0007669"/>
    <property type="project" value="TreeGrafter"/>
</dbReference>
<evidence type="ECO:0000256" key="1">
    <source>
        <dbReference type="ARBA" id="ARBA00022801"/>
    </source>
</evidence>
<evidence type="ECO:0000259" key="6">
    <source>
        <dbReference type="Pfam" id="PF17048"/>
    </source>
</evidence>
<dbReference type="InterPro" id="IPR031329">
    <property type="entry name" value="NEUT/ALK_ceramidase_N"/>
</dbReference>
<dbReference type="EC" id="3.5.1.23" evidence="4"/>
<dbReference type="GO" id="GO:0042759">
    <property type="term" value="P:long-chain fatty acid biosynthetic process"/>
    <property type="evidence" value="ECO:0007669"/>
    <property type="project" value="TreeGrafter"/>
</dbReference>
<dbReference type="InterPro" id="IPR031331">
    <property type="entry name" value="NEUT/ALK_ceramidase_C"/>
</dbReference>
<dbReference type="InterPro" id="IPR006823">
    <property type="entry name" value="Ceramidase_alk"/>
</dbReference>
<dbReference type="AlphaFoldDB" id="A0A9P7Z464"/>
<feature type="binding site" evidence="3">
    <location>
        <position position="76"/>
    </location>
    <ligand>
        <name>Zn(2+)</name>
        <dbReference type="ChEBI" id="CHEBI:29105"/>
    </ligand>
</feature>
<dbReference type="PANTHER" id="PTHR12670:SF1">
    <property type="entry name" value="NEUTRAL CERAMIDASE"/>
    <property type="match status" value="1"/>
</dbReference>
<comment type="similarity">
    <text evidence="4">Belongs to the neutral ceramidase family.</text>
</comment>
<dbReference type="Pfam" id="PF17048">
    <property type="entry name" value="Ceramidse_alk_C"/>
    <property type="match status" value="1"/>
</dbReference>
<gene>
    <name evidence="7" type="ORF">BJ878DRAFT_575397</name>
</gene>
<feature type="domain" description="Neutral/alkaline non-lysosomal ceramidase N-terminal" evidence="5">
    <location>
        <begin position="38"/>
        <end position="252"/>
    </location>
</feature>
<organism evidence="7 8">
    <name type="scientific">Calycina marina</name>
    <dbReference type="NCBI Taxonomy" id="1763456"/>
    <lineage>
        <taxon>Eukaryota</taxon>
        <taxon>Fungi</taxon>
        <taxon>Dikarya</taxon>
        <taxon>Ascomycota</taxon>
        <taxon>Pezizomycotina</taxon>
        <taxon>Leotiomycetes</taxon>
        <taxon>Helotiales</taxon>
        <taxon>Pezizellaceae</taxon>
        <taxon>Calycina</taxon>
    </lineage>
</organism>
<dbReference type="Proteomes" id="UP000887226">
    <property type="component" value="Unassembled WGS sequence"/>
</dbReference>
<protein>
    <recommendedName>
        <fullName evidence="4">Neutral ceramidase</fullName>
        <ecNumber evidence="4">3.5.1.23</ecNumber>
    </recommendedName>
</protein>
<keyword evidence="8" id="KW-1185">Reference proteome</keyword>
<keyword evidence="3" id="KW-0862">Zinc</keyword>
<dbReference type="OrthoDB" id="191371at2759"/>
<dbReference type="Pfam" id="PF04734">
    <property type="entry name" value="Ceramidase_alk"/>
    <property type="match status" value="2"/>
</dbReference>
<feature type="binding site" evidence="3">
    <location>
        <position position="367"/>
    </location>
    <ligand>
        <name>Zn(2+)</name>
        <dbReference type="ChEBI" id="CHEBI:29105"/>
    </ligand>
</feature>
<keyword evidence="1 4" id="KW-0378">Hydrolase</keyword>